<dbReference type="InterPro" id="IPR011993">
    <property type="entry name" value="PH-like_dom_sf"/>
</dbReference>
<dbReference type="GO" id="GO:0035332">
    <property type="term" value="P:positive regulation of hippo signaling"/>
    <property type="evidence" value="ECO:0007669"/>
    <property type="project" value="TreeGrafter"/>
</dbReference>
<evidence type="ECO:0000313" key="3">
    <source>
        <dbReference type="EMBL" id="RZC37797.1"/>
    </source>
</evidence>
<dbReference type="SUPFAM" id="SSF47031">
    <property type="entry name" value="Second domain of FERM"/>
    <property type="match status" value="1"/>
</dbReference>
<dbReference type="AlphaFoldDB" id="A0A482VZP5"/>
<evidence type="ECO:0000259" key="1">
    <source>
        <dbReference type="PROSITE" id="PS50057"/>
    </source>
</evidence>
<dbReference type="SUPFAM" id="SSF50729">
    <property type="entry name" value="PH domain-like"/>
    <property type="match status" value="1"/>
</dbReference>
<comment type="caution">
    <text evidence="3">The sequence shown here is derived from an EMBL/GenBank/DDBJ whole genome shotgun (WGS) entry which is preliminary data.</text>
</comment>
<dbReference type="PROSITE" id="PS50057">
    <property type="entry name" value="FERM_3"/>
    <property type="match status" value="1"/>
</dbReference>
<dbReference type="Gene3D" id="1.20.80.10">
    <property type="match status" value="1"/>
</dbReference>
<gene>
    <name evidence="3" type="ORF">BDFB_002235</name>
</gene>
<dbReference type="Pfam" id="PF09380">
    <property type="entry name" value="FERM_C"/>
    <property type="match status" value="1"/>
</dbReference>
<dbReference type="Pfam" id="PF00373">
    <property type="entry name" value="FERM_M"/>
    <property type="match status" value="1"/>
</dbReference>
<sequence>AIIQKEHIEENFMLGLSALIAGDFVFLPSDTRICKAVQSGNSQNAALTLFMRVRFFLPSLRGIRGQEARHLLYLQLRRSILEHQLPCSFSQLIELDGLALQAEFGNYNEREHGARDYFLMEHYVPETMSCAIDDQYSLRQELIHSHISKRGLSTEKSEQDFIILAQSLPHYGGHFYTATWMLKDNNHKDVWLYISSQGINLYERDRSTSNCGPQLYEMFEWKSIQTLCYSKQYLCILPHSKILHSSKLKKYKLKMDHKKSYFTFRLASLHHQFFLRLRTEYTSLQSLSQQFGIPLKDMKNETNSLCKLEALTNPNYMALDQATVNAETEFKIEFRASSKCSNKMLNETKCRRAKSIHDFANINDEDINEDYQNKENEHPAEKRGSGLVLDSCYLAGLGTINPDKRRGVKMGTRMFNNFGPRVSRSMEAVNAASHEYLEEMSLQSVSLHCSSTSISRSPITECLPSNEAYIIDSSVKSGGTQFLPDFQESLSDTLLEKLNNMSFAEERILSTVCVERDHKGSLGMQITEGSDGNVYIQSVILGGPAHLTGNVLSGDQVVAVDGQSLLGMKYKNALNLLTNTGLKVDFVLSRIAPSRRNIHTQSTLRLSEIEQLKSKVNLSNINETHLKTLRLENTMNKLKRLSYPNSNSNSSNIQRILYNDKVGSPIEKHVTESCLDISNFHKYGSSNNTPAEVPYHKHIRYEIEPENVNFRSKKSNTPVTGLNKNISKSCNQIYSNEVDKAVIVDMIPKNHVDLSNSRSLDRKFLKYHNKDDYVMHKPTIPPIALPRSLGLSRKWRGPVRYPVTPVKKTVDSNDADGYNYMSNSDDEQ</sequence>
<dbReference type="InterPro" id="IPR047145">
    <property type="entry name" value="FRMD6-like"/>
</dbReference>
<dbReference type="PANTHER" id="PTHR13429:SF12">
    <property type="entry name" value="FERM AND PDZ DOMAIN-CONTAINING PROTEIN 2"/>
    <property type="match status" value="1"/>
</dbReference>
<evidence type="ECO:0000313" key="4">
    <source>
        <dbReference type="Proteomes" id="UP000292052"/>
    </source>
</evidence>
<dbReference type="SMART" id="SM00295">
    <property type="entry name" value="B41"/>
    <property type="match status" value="1"/>
</dbReference>
<dbReference type="InterPro" id="IPR014352">
    <property type="entry name" value="FERM/acyl-CoA-bd_prot_sf"/>
</dbReference>
<dbReference type="Pfam" id="PF00595">
    <property type="entry name" value="PDZ"/>
    <property type="match status" value="1"/>
</dbReference>
<dbReference type="InterPro" id="IPR036034">
    <property type="entry name" value="PDZ_sf"/>
</dbReference>
<proteinExistence type="predicted"/>
<dbReference type="InterPro" id="IPR018980">
    <property type="entry name" value="FERM_PH-like_C"/>
</dbReference>
<evidence type="ECO:0000259" key="2">
    <source>
        <dbReference type="PROSITE" id="PS50106"/>
    </source>
</evidence>
<dbReference type="EMBL" id="QDEB01049312">
    <property type="protein sequence ID" value="RZC37797.1"/>
    <property type="molecule type" value="Genomic_DNA"/>
</dbReference>
<dbReference type="GO" id="GO:0009887">
    <property type="term" value="P:animal organ morphogenesis"/>
    <property type="evidence" value="ECO:0007669"/>
    <property type="project" value="UniProtKB-ARBA"/>
</dbReference>
<feature type="domain" description="PDZ" evidence="2">
    <location>
        <begin position="511"/>
        <end position="592"/>
    </location>
</feature>
<feature type="non-terminal residue" evidence="3">
    <location>
        <position position="828"/>
    </location>
</feature>
<organism evidence="3 4">
    <name type="scientific">Asbolus verrucosus</name>
    <name type="common">Desert ironclad beetle</name>
    <dbReference type="NCBI Taxonomy" id="1661398"/>
    <lineage>
        <taxon>Eukaryota</taxon>
        <taxon>Metazoa</taxon>
        <taxon>Ecdysozoa</taxon>
        <taxon>Arthropoda</taxon>
        <taxon>Hexapoda</taxon>
        <taxon>Insecta</taxon>
        <taxon>Pterygota</taxon>
        <taxon>Neoptera</taxon>
        <taxon>Endopterygota</taxon>
        <taxon>Coleoptera</taxon>
        <taxon>Polyphaga</taxon>
        <taxon>Cucujiformia</taxon>
        <taxon>Tenebrionidae</taxon>
        <taxon>Pimeliinae</taxon>
        <taxon>Asbolus</taxon>
    </lineage>
</organism>
<feature type="non-terminal residue" evidence="3">
    <location>
        <position position="1"/>
    </location>
</feature>
<dbReference type="InterPro" id="IPR019749">
    <property type="entry name" value="Band_41_domain"/>
</dbReference>
<protein>
    <submittedName>
        <fullName evidence="3">FERM and PDZ domain-containing protein 2-like</fullName>
    </submittedName>
</protein>
<reference evidence="3 4" key="1">
    <citation type="submission" date="2017-03" db="EMBL/GenBank/DDBJ databases">
        <title>Genome of the blue death feigning beetle - Asbolus verrucosus.</title>
        <authorList>
            <person name="Rider S.D."/>
        </authorList>
    </citation>
    <scope>NUCLEOTIDE SEQUENCE [LARGE SCALE GENOMIC DNA]</scope>
    <source>
        <strain evidence="3">Butters</strain>
        <tissue evidence="3">Head and leg muscle</tissue>
    </source>
</reference>
<dbReference type="Proteomes" id="UP000292052">
    <property type="component" value="Unassembled WGS sequence"/>
</dbReference>
<dbReference type="Gene3D" id="2.30.42.10">
    <property type="match status" value="1"/>
</dbReference>
<dbReference type="SUPFAM" id="SSF50156">
    <property type="entry name" value="PDZ domain-like"/>
    <property type="match status" value="1"/>
</dbReference>
<dbReference type="PROSITE" id="PS50106">
    <property type="entry name" value="PDZ"/>
    <property type="match status" value="1"/>
</dbReference>
<dbReference type="InterPro" id="IPR019748">
    <property type="entry name" value="FERM_central"/>
</dbReference>
<accession>A0A482VZP5</accession>
<dbReference type="SMART" id="SM00228">
    <property type="entry name" value="PDZ"/>
    <property type="match status" value="1"/>
</dbReference>
<feature type="domain" description="FERM" evidence="1">
    <location>
        <begin position="1"/>
        <end position="278"/>
    </location>
</feature>
<dbReference type="PANTHER" id="PTHR13429">
    <property type="entry name" value="FERM DOMAIN (PROTEIN4.1-EZRIN-RADIXIN-MOESIN) FAMILY"/>
    <property type="match status" value="1"/>
</dbReference>
<dbReference type="Gene3D" id="2.30.29.30">
    <property type="entry name" value="Pleckstrin-homology domain (PH domain)/Phosphotyrosine-binding domain (PTB)"/>
    <property type="match status" value="1"/>
</dbReference>
<dbReference type="InterPro" id="IPR001478">
    <property type="entry name" value="PDZ"/>
</dbReference>
<dbReference type="OrthoDB" id="123971at2759"/>
<dbReference type="CDD" id="cd14473">
    <property type="entry name" value="FERM_B-lobe"/>
    <property type="match status" value="1"/>
</dbReference>
<dbReference type="GO" id="GO:0098592">
    <property type="term" value="C:cytoplasmic side of apical plasma membrane"/>
    <property type="evidence" value="ECO:0007669"/>
    <property type="project" value="TreeGrafter"/>
</dbReference>
<dbReference type="InterPro" id="IPR000299">
    <property type="entry name" value="FERM_domain"/>
</dbReference>
<name>A0A482VZP5_ASBVE</name>
<dbReference type="SMART" id="SM01196">
    <property type="entry name" value="FERM_C"/>
    <property type="match status" value="1"/>
</dbReference>
<dbReference type="InterPro" id="IPR035963">
    <property type="entry name" value="FERM_2"/>
</dbReference>
<dbReference type="GO" id="GO:0030182">
    <property type="term" value="P:neuron differentiation"/>
    <property type="evidence" value="ECO:0007669"/>
    <property type="project" value="UniProtKB-ARBA"/>
</dbReference>
<dbReference type="STRING" id="1661398.A0A482VZP5"/>
<dbReference type="PRINTS" id="PR00935">
    <property type="entry name" value="BAND41"/>
</dbReference>
<keyword evidence="4" id="KW-1185">Reference proteome</keyword>